<keyword evidence="7" id="KW-0943">RNA-mediated gene silencing</keyword>
<dbReference type="Proteomes" id="UP001187531">
    <property type="component" value="Unassembled WGS sequence"/>
</dbReference>
<keyword evidence="5" id="KW-0548">Nucleotidyltransferase</keyword>
<evidence type="ECO:0000256" key="7">
    <source>
        <dbReference type="ARBA" id="ARBA00023158"/>
    </source>
</evidence>
<evidence type="ECO:0000313" key="11">
    <source>
        <dbReference type="EMBL" id="KAK2726273.1"/>
    </source>
</evidence>
<dbReference type="GO" id="GO:0030422">
    <property type="term" value="P:siRNA processing"/>
    <property type="evidence" value="ECO:0007669"/>
    <property type="project" value="TreeGrafter"/>
</dbReference>
<evidence type="ECO:0000256" key="6">
    <source>
        <dbReference type="ARBA" id="ARBA00022884"/>
    </source>
</evidence>
<dbReference type="GO" id="GO:0003723">
    <property type="term" value="F:RNA binding"/>
    <property type="evidence" value="ECO:0007669"/>
    <property type="project" value="UniProtKB-KW"/>
</dbReference>
<dbReference type="GO" id="GO:0003968">
    <property type="term" value="F:RNA-directed RNA polymerase activity"/>
    <property type="evidence" value="ECO:0007669"/>
    <property type="project" value="UniProtKB-KW"/>
</dbReference>
<keyword evidence="4" id="KW-0808">Transferase</keyword>
<proteinExistence type="inferred from homology"/>
<keyword evidence="6" id="KW-0694">RNA-binding</keyword>
<dbReference type="EC" id="2.7.7.48" evidence="2"/>
<protein>
    <recommendedName>
        <fullName evidence="2">RNA-directed RNA polymerase</fullName>
        <ecNumber evidence="2">2.7.7.48</ecNumber>
    </recommendedName>
</protein>
<accession>A0AA88IDS0</accession>
<dbReference type="Pfam" id="PF05183">
    <property type="entry name" value="RdRP"/>
    <property type="match status" value="1"/>
</dbReference>
<dbReference type="InterPro" id="IPR057596">
    <property type="entry name" value="RDRP_core"/>
</dbReference>
<dbReference type="InterPro" id="IPR058752">
    <property type="entry name" value="RDRP_C_head"/>
</dbReference>
<evidence type="ECO:0000256" key="4">
    <source>
        <dbReference type="ARBA" id="ARBA00022679"/>
    </source>
</evidence>
<name>A0AA88IDS0_ARTSF</name>
<dbReference type="GO" id="GO:0031380">
    <property type="term" value="C:nuclear RNA-directed RNA polymerase complex"/>
    <property type="evidence" value="ECO:0007669"/>
    <property type="project" value="TreeGrafter"/>
</dbReference>
<dbReference type="PANTHER" id="PTHR23079">
    <property type="entry name" value="RNA-DEPENDENT RNA POLYMERASE"/>
    <property type="match status" value="1"/>
</dbReference>
<dbReference type="EMBL" id="JAVRJZ010000002">
    <property type="protein sequence ID" value="KAK2726273.1"/>
    <property type="molecule type" value="Genomic_DNA"/>
</dbReference>
<evidence type="ECO:0000259" key="9">
    <source>
        <dbReference type="Pfam" id="PF05183"/>
    </source>
</evidence>
<comment type="caution">
    <text evidence="11">The sequence shown here is derived from an EMBL/GenBank/DDBJ whole genome shotgun (WGS) entry which is preliminary data.</text>
</comment>
<organism evidence="11 12">
    <name type="scientific">Artemia franciscana</name>
    <name type="common">Brine shrimp</name>
    <name type="synonym">Artemia sanfranciscana</name>
    <dbReference type="NCBI Taxonomy" id="6661"/>
    <lineage>
        <taxon>Eukaryota</taxon>
        <taxon>Metazoa</taxon>
        <taxon>Ecdysozoa</taxon>
        <taxon>Arthropoda</taxon>
        <taxon>Crustacea</taxon>
        <taxon>Branchiopoda</taxon>
        <taxon>Anostraca</taxon>
        <taxon>Artemiidae</taxon>
        <taxon>Artemia</taxon>
    </lineage>
</organism>
<keyword evidence="12" id="KW-1185">Reference proteome</keyword>
<comment type="similarity">
    <text evidence="1">Belongs to the RdRP family.</text>
</comment>
<comment type="catalytic activity">
    <reaction evidence="8">
        <text>RNA(n) + a ribonucleoside 5'-triphosphate = RNA(n+1) + diphosphate</text>
        <dbReference type="Rhea" id="RHEA:21248"/>
        <dbReference type="Rhea" id="RHEA-COMP:14527"/>
        <dbReference type="Rhea" id="RHEA-COMP:17342"/>
        <dbReference type="ChEBI" id="CHEBI:33019"/>
        <dbReference type="ChEBI" id="CHEBI:61557"/>
        <dbReference type="ChEBI" id="CHEBI:140395"/>
        <dbReference type="EC" id="2.7.7.48"/>
    </reaction>
</comment>
<evidence type="ECO:0000256" key="8">
    <source>
        <dbReference type="ARBA" id="ARBA00048744"/>
    </source>
</evidence>
<evidence type="ECO:0000256" key="2">
    <source>
        <dbReference type="ARBA" id="ARBA00012494"/>
    </source>
</evidence>
<keyword evidence="3" id="KW-0696">RNA-directed RNA polymerase</keyword>
<evidence type="ECO:0000313" key="12">
    <source>
        <dbReference type="Proteomes" id="UP001187531"/>
    </source>
</evidence>
<evidence type="ECO:0000256" key="3">
    <source>
        <dbReference type="ARBA" id="ARBA00022484"/>
    </source>
</evidence>
<feature type="domain" description="RDRP core" evidence="9">
    <location>
        <begin position="405"/>
        <end position="943"/>
    </location>
</feature>
<reference evidence="11" key="1">
    <citation type="submission" date="2023-07" db="EMBL/GenBank/DDBJ databases">
        <title>Chromosome-level genome assembly of Artemia franciscana.</title>
        <authorList>
            <person name="Jo E."/>
        </authorList>
    </citation>
    <scope>NUCLEOTIDE SEQUENCE</scope>
    <source>
        <tissue evidence="11">Whole body</tissue>
    </source>
</reference>
<evidence type="ECO:0000259" key="10">
    <source>
        <dbReference type="Pfam" id="PF26253"/>
    </source>
</evidence>
<sequence>MSVSQGRSTEKEEGGYFLEDARDDPCTFKLIISGANILNIESKIEAALNNCRALKIEKVCLDDTVNNGSSTDEKSALIRFWPCNGLPANYCYDQLCKSWNFKIDNDPGVKIWSALQPSEFSECKRCQVEWQLTSLSFGNFIDKQTCEEVAILKSPPMRFLLRFVNKKSLELEVHERNYSRTVLFDYSFLLDFALIDWKEGNVAKLFLPYSSVPSLVVKDDQREYLNLSYRTGLNGLDAKLLQYFSENSVIIFHINLDMNKKPYAGKSSPIMLRNLFHYSGLFPRSVFDTSVYIEPVSSQSLKDLWAKVVKNPDLQLLLWELSVIRTQKNCNAPNTYIKQFLEMSLHLRDTTVLVNKLRSHFFRKPLSSYWIDFASLISSIKEEITDTFIEDKSFSLVTKVRQVTITPTRNIYDPVVNDHKSRLFRNYRKFKFTVVKFRDENLQNLKGVNSFKFVHSILQKGLLLNGEKYHFLITSNSGLRNHNAIFVACDNVNVAAQIRAEIVLNQKEFHSVSLYLSSLCLFCSSDQPTVQVLPENIETVPDIKSVSGDLLTDGAGFLRLSFAMKMSHQLHLNSVPSAFQIRLAGVKEGTKILIRPSMVKFKNNNFTLGVVDYSRFLPVHLNREVITLLESINPSVCHSLHEMLEEALSKEAKSLVQLDMFVKKLKSLPNDWNIDEISKTFNIIGEDFWSEIVRRLFVFGLKNIRNKAKIPVENAAFLFGVADPFQILDDNEVFLQIEKDDCSEPIIIFGEVLIYRNPCLHPGDIRVVQAVNKSEFQMYKNVLILPAKPTCKYSLSAACSGGDLDGDRFSVIWDSRLVPPKSTLVPPFNYAKLKSKMPSCTMPWSLDNLCNFFIKCLSSDMLGQIANLHLALCDQLDKGACDPIAMKLAEAQAYAVDFPKTGILPEVPTDAWYITSTNGYPDFMEKSEKISYISKKIIGQLYHSTLAFDLEASTGSRCDLDLDLIIPGHEDFLMSAKKDYELYSLSLKNIMYQCGFQDEYNLIIGHDPFAVAAQSFPRQKSSLAQKAMDDLKSTFKAKFYDGISTDSDIKAKASAWYKVSYTRAKCGSETFLSFAWLVPDVLCEIKKSKMLPENGFNYEKLLFKEIGASARSYFFENFSVLKQVTAQKTNTGEMIVQLIKDKSLVFLSDAKIHGSIATYTCDSESDINISLLLSRQEASEIAILETYIKPILIGESERCSIVTSSSGEHIKCHISYNGMLNNIDISVNSMGLHKTEIIQSLISSKLEFLPVFWFLVRWAKITGIVRDNRIPSEDCVLSATDFCGLIMNFLTSLKPLTLTTQVQENFASFSIEKINESFDEAIGRHIISFFQEALNLSELTGIKWNNSKIGEVQLNSIIKSRILKFSRIAENTLLISKSCSLVVNSVKSDSQKSLSCSIKLPPILSGAIIGRQEFHSSRLTEVTKAKVDLKTAKGDSRVTLNAVGSRAEIFRVYEEIQILSHVIRMQKVVPKCQLGHYFMDNCDLYFLKNADTLSSKITFVRSKGPFQYRHSLYERYSVKLCSTQFIKDWKLEAIERFTAHICRQFSKFPINDKTLLDSLKITARFGNFYVFNISSQKDQQISFQRFLTMFSKELNRPKYVCHRNHKLFENDSIDLKVVKLRPKDQHPLSQSRKPPKFSKSAIKRPICNFCVGLTMENNPDPTITKTVEDIYIKALKKNNFAEGEIQPDSFAFLVTASLARTFEEKILLDNEMNVMSISEKDLHWASGYILHGKELSNNSASMNEVDCRITVSTTDKTEKENPCFKVLFADDKVRSPIKLENNRVMVSDDVDPGARNRIYFVLHKQRIIRFVCDKIGATISSGISYEGEELSHMVPFSKMTLHFDNEAFKRALEQNSLPGVRDTAAQIFIMADSIATSISDVSKSVAC</sequence>
<dbReference type="Pfam" id="PF26253">
    <property type="entry name" value="RdRP_head"/>
    <property type="match status" value="1"/>
</dbReference>
<gene>
    <name evidence="11" type="ORF">QYM36_000659</name>
</gene>
<feature type="domain" description="RDRP C-terminal head" evidence="10">
    <location>
        <begin position="961"/>
        <end position="1088"/>
    </location>
</feature>
<dbReference type="InterPro" id="IPR007855">
    <property type="entry name" value="RDRP"/>
</dbReference>
<evidence type="ECO:0000256" key="1">
    <source>
        <dbReference type="ARBA" id="ARBA00005762"/>
    </source>
</evidence>
<evidence type="ECO:0000256" key="5">
    <source>
        <dbReference type="ARBA" id="ARBA00022695"/>
    </source>
</evidence>
<dbReference type="PANTHER" id="PTHR23079:SF55">
    <property type="entry name" value="RNA-DIRECTED RNA POLYMERASE"/>
    <property type="match status" value="1"/>
</dbReference>